<dbReference type="RefSeq" id="WP_084066759.1">
    <property type="nucleotide sequence ID" value="NZ_FWXY01000002.1"/>
</dbReference>
<evidence type="ECO:0000313" key="2">
    <source>
        <dbReference type="EMBL" id="SMC43424.1"/>
    </source>
</evidence>
<feature type="transmembrane region" description="Helical" evidence="1">
    <location>
        <begin position="74"/>
        <end position="94"/>
    </location>
</feature>
<organism evidence="2 3">
    <name type="scientific">Desulfocicer vacuolatum DSM 3385</name>
    <dbReference type="NCBI Taxonomy" id="1121400"/>
    <lineage>
        <taxon>Bacteria</taxon>
        <taxon>Pseudomonadati</taxon>
        <taxon>Thermodesulfobacteriota</taxon>
        <taxon>Desulfobacteria</taxon>
        <taxon>Desulfobacterales</taxon>
        <taxon>Desulfobacteraceae</taxon>
        <taxon>Desulfocicer</taxon>
    </lineage>
</organism>
<dbReference type="CDD" id="cd03801">
    <property type="entry name" value="GT4_PimA-like"/>
    <property type="match status" value="1"/>
</dbReference>
<dbReference type="PANTHER" id="PTHR12526">
    <property type="entry name" value="GLYCOSYLTRANSFERASE"/>
    <property type="match status" value="1"/>
</dbReference>
<proteinExistence type="predicted"/>
<dbReference type="EMBL" id="FWXY01000002">
    <property type="protein sequence ID" value="SMC43424.1"/>
    <property type="molecule type" value="Genomic_DNA"/>
</dbReference>
<keyword evidence="2" id="KW-0808">Transferase</keyword>
<evidence type="ECO:0000313" key="3">
    <source>
        <dbReference type="Proteomes" id="UP000192418"/>
    </source>
</evidence>
<keyword evidence="1" id="KW-0472">Membrane</keyword>
<keyword evidence="1" id="KW-1133">Transmembrane helix</keyword>
<reference evidence="2 3" key="1">
    <citation type="submission" date="2017-04" db="EMBL/GenBank/DDBJ databases">
        <authorList>
            <person name="Afonso C.L."/>
            <person name="Miller P.J."/>
            <person name="Scott M.A."/>
            <person name="Spackman E."/>
            <person name="Goraichik I."/>
            <person name="Dimitrov K.M."/>
            <person name="Suarez D.L."/>
            <person name="Swayne D.E."/>
        </authorList>
    </citation>
    <scope>NUCLEOTIDE SEQUENCE [LARGE SCALE GENOMIC DNA]</scope>
    <source>
        <strain evidence="2 3">DSM 3385</strain>
    </source>
</reference>
<keyword evidence="1" id="KW-0812">Transmembrane</keyword>
<name>A0A1W1Z4X6_9BACT</name>
<dbReference type="SUPFAM" id="SSF53756">
    <property type="entry name" value="UDP-Glycosyltransferase/glycogen phosphorylase"/>
    <property type="match status" value="1"/>
</dbReference>
<dbReference type="OrthoDB" id="5443168at2"/>
<dbReference type="Pfam" id="PF13692">
    <property type="entry name" value="Glyco_trans_1_4"/>
    <property type="match status" value="1"/>
</dbReference>
<dbReference type="STRING" id="1121400.SAMN02746065_10277"/>
<keyword evidence="3" id="KW-1185">Reference proteome</keyword>
<feature type="transmembrane region" description="Helical" evidence="1">
    <location>
        <begin position="100"/>
        <end position="118"/>
    </location>
</feature>
<gene>
    <name evidence="2" type="ORF">SAMN02746065_10277</name>
</gene>
<dbReference type="Gene3D" id="3.40.50.2000">
    <property type="entry name" value="Glycogen Phosphorylase B"/>
    <property type="match status" value="2"/>
</dbReference>
<evidence type="ECO:0000256" key="1">
    <source>
        <dbReference type="SAM" id="Phobius"/>
    </source>
</evidence>
<dbReference type="Proteomes" id="UP000192418">
    <property type="component" value="Unassembled WGS sequence"/>
</dbReference>
<accession>A0A1W1Z4X6</accession>
<sequence>MRQLRITLLTTSDFPYRGAAESFVRQLTIGLKNNKASIEIIRFWGDRFSNINDVDIFCSNYLFKKPFKNAFSKIFETICQILFLPLFFIKIKLFKKSDVLLIYGLDVSYILVPVFFLSKAFGIKCFRIITEIYLPYKYAYCWWRKPLILFYNSQLMYFDRYFDGIIVLTKRLYQICVANKVRKENLTLIPHFIDVDNVNKQIGDDQNSDTDRICYCGNPTYENGILDLVDAYLIVSRKKTNTELVIIGDIKPEIYDKIANKITCKANITFTGLITKLEVNRYIQKCTVMVNPRKSGIHAETGFPTKLGEYFANKKPVISTKVGDLLSYFKDKRELIFANPDDPISLSEAICYVLNNKAEAQAIALNGYNWASDYLDYNKNSKKLLIFLGSKLK</sequence>
<dbReference type="GO" id="GO:0016740">
    <property type="term" value="F:transferase activity"/>
    <property type="evidence" value="ECO:0007669"/>
    <property type="project" value="UniProtKB-KW"/>
</dbReference>
<protein>
    <submittedName>
        <fullName evidence="2">Glycosyltransferase involved in cell wall bisynthesis</fullName>
    </submittedName>
</protein>
<dbReference type="AlphaFoldDB" id="A0A1W1Z4X6"/>